<sequence>MRWCGGGWRARAVQVVSPEALVLDDTGHLKDGNASPGRARQYTGTAGKVTNCQIAVSVHAVTDTCSAALNWRLFLPQSWDDECAIGAEAERIAARRRRCGIPRIRGIARNGGRRWRCSTNSPAGADSAGGGR</sequence>
<dbReference type="EMBL" id="JACHIW010000001">
    <property type="protein sequence ID" value="MBB5156839.1"/>
    <property type="molecule type" value="Genomic_DNA"/>
</dbReference>
<dbReference type="InterPro" id="IPR039365">
    <property type="entry name" value="IS701-like"/>
</dbReference>
<dbReference type="InterPro" id="IPR038721">
    <property type="entry name" value="IS701-like_DDE_dom"/>
</dbReference>
<keyword evidence="3" id="KW-1185">Reference proteome</keyword>
<dbReference type="Proteomes" id="UP000584374">
    <property type="component" value="Unassembled WGS sequence"/>
</dbReference>
<dbReference type="PANTHER" id="PTHR33627">
    <property type="entry name" value="TRANSPOSASE"/>
    <property type="match status" value="1"/>
</dbReference>
<dbReference type="PANTHER" id="PTHR33627:SF1">
    <property type="entry name" value="TRANSPOSASE"/>
    <property type="match status" value="1"/>
</dbReference>
<dbReference type="RefSeq" id="WP_221467260.1">
    <property type="nucleotide sequence ID" value="NZ_JACHIW010000001.1"/>
</dbReference>
<gene>
    <name evidence="2" type="ORF">BJ970_004373</name>
</gene>
<evidence type="ECO:0000313" key="3">
    <source>
        <dbReference type="Proteomes" id="UP000584374"/>
    </source>
</evidence>
<comment type="caution">
    <text evidence="2">The sequence shown here is derived from an EMBL/GenBank/DDBJ whole genome shotgun (WGS) entry which is preliminary data.</text>
</comment>
<organism evidence="2 3">
    <name type="scientific">Saccharopolyspora phatthalungensis</name>
    <dbReference type="NCBI Taxonomy" id="664693"/>
    <lineage>
        <taxon>Bacteria</taxon>
        <taxon>Bacillati</taxon>
        <taxon>Actinomycetota</taxon>
        <taxon>Actinomycetes</taxon>
        <taxon>Pseudonocardiales</taxon>
        <taxon>Pseudonocardiaceae</taxon>
        <taxon>Saccharopolyspora</taxon>
    </lineage>
</organism>
<reference evidence="2 3" key="1">
    <citation type="submission" date="2020-08" db="EMBL/GenBank/DDBJ databases">
        <title>Sequencing the genomes of 1000 actinobacteria strains.</title>
        <authorList>
            <person name="Klenk H.-P."/>
        </authorList>
    </citation>
    <scope>NUCLEOTIDE SEQUENCE [LARGE SCALE GENOMIC DNA]</scope>
    <source>
        <strain evidence="2 3">DSM 45584</strain>
    </source>
</reference>
<evidence type="ECO:0000259" key="1">
    <source>
        <dbReference type="Pfam" id="PF13546"/>
    </source>
</evidence>
<dbReference type="Pfam" id="PF13546">
    <property type="entry name" value="DDE_5"/>
    <property type="match status" value="1"/>
</dbReference>
<dbReference type="AlphaFoldDB" id="A0A840QE44"/>
<feature type="domain" description="Transposase IS701-like DDE" evidence="1">
    <location>
        <begin position="10"/>
        <end position="103"/>
    </location>
</feature>
<evidence type="ECO:0000313" key="2">
    <source>
        <dbReference type="EMBL" id="MBB5156839.1"/>
    </source>
</evidence>
<protein>
    <recommendedName>
        <fullName evidence="1">Transposase IS701-like DDE domain-containing protein</fullName>
    </recommendedName>
</protein>
<accession>A0A840QE44</accession>
<proteinExistence type="predicted"/>
<name>A0A840QE44_9PSEU</name>